<keyword evidence="7 8" id="KW-0503">Monooxygenase</keyword>
<dbReference type="InterPro" id="IPR036396">
    <property type="entry name" value="Cyt_P450_sf"/>
</dbReference>
<evidence type="ECO:0000256" key="1">
    <source>
        <dbReference type="ARBA" id="ARBA00001971"/>
    </source>
</evidence>
<dbReference type="EMBL" id="JAADZU010000122">
    <property type="protein sequence ID" value="NDK92442.1"/>
    <property type="molecule type" value="Genomic_DNA"/>
</dbReference>
<proteinExistence type="inferred from homology"/>
<keyword evidence="3 8" id="KW-0349">Heme</keyword>
<evidence type="ECO:0000256" key="2">
    <source>
        <dbReference type="ARBA" id="ARBA00010617"/>
    </source>
</evidence>
<dbReference type="AlphaFoldDB" id="A0A7K3LW08"/>
<dbReference type="InterPro" id="IPR001128">
    <property type="entry name" value="Cyt_P450"/>
</dbReference>
<dbReference type="SUPFAM" id="SSF48264">
    <property type="entry name" value="Cytochrome P450"/>
    <property type="match status" value="1"/>
</dbReference>
<gene>
    <name evidence="9" type="ORF">GYA93_23200</name>
</gene>
<dbReference type="PANTHER" id="PTHR46696">
    <property type="entry name" value="P450, PUTATIVE (EUROFUNG)-RELATED"/>
    <property type="match status" value="1"/>
</dbReference>
<comment type="cofactor">
    <cofactor evidence="1">
        <name>heme</name>
        <dbReference type="ChEBI" id="CHEBI:30413"/>
    </cofactor>
</comment>
<dbReference type="FunFam" id="1.10.630.10:FF:000018">
    <property type="entry name" value="Cytochrome P450 monooxygenase"/>
    <property type="match status" value="1"/>
</dbReference>
<evidence type="ECO:0000256" key="8">
    <source>
        <dbReference type="RuleBase" id="RU000461"/>
    </source>
</evidence>
<dbReference type="GO" id="GO:0020037">
    <property type="term" value="F:heme binding"/>
    <property type="evidence" value="ECO:0007669"/>
    <property type="project" value="InterPro"/>
</dbReference>
<evidence type="ECO:0000313" key="9">
    <source>
        <dbReference type="EMBL" id="NDK92442.1"/>
    </source>
</evidence>
<dbReference type="InterPro" id="IPR002397">
    <property type="entry name" value="Cyt_P450_B"/>
</dbReference>
<keyword evidence="10" id="KW-1185">Reference proteome</keyword>
<dbReference type="Proteomes" id="UP000466307">
    <property type="component" value="Unassembled WGS sequence"/>
</dbReference>
<evidence type="ECO:0000256" key="7">
    <source>
        <dbReference type="ARBA" id="ARBA00023033"/>
    </source>
</evidence>
<evidence type="ECO:0000256" key="4">
    <source>
        <dbReference type="ARBA" id="ARBA00022723"/>
    </source>
</evidence>
<organism evidence="9 10">
    <name type="scientific">Gordonia desulfuricans</name>
    <dbReference type="NCBI Taxonomy" id="89051"/>
    <lineage>
        <taxon>Bacteria</taxon>
        <taxon>Bacillati</taxon>
        <taxon>Actinomycetota</taxon>
        <taxon>Actinomycetes</taxon>
        <taxon>Mycobacteriales</taxon>
        <taxon>Gordoniaceae</taxon>
        <taxon>Gordonia</taxon>
    </lineage>
</organism>
<reference evidence="9 10" key="1">
    <citation type="submission" date="2020-01" db="EMBL/GenBank/DDBJ databases">
        <title>Investigation of new actinobacteria for the biodesulphurisation of diesel fuel.</title>
        <authorList>
            <person name="Athi Narayanan S.M."/>
        </authorList>
    </citation>
    <scope>NUCLEOTIDE SEQUENCE [LARGE SCALE GENOMIC DNA]</scope>
    <source>
        <strain evidence="9 10">213E</strain>
    </source>
</reference>
<dbReference type="GO" id="GO:0008395">
    <property type="term" value="F:steroid hydroxylase activity"/>
    <property type="evidence" value="ECO:0007669"/>
    <property type="project" value="TreeGrafter"/>
</dbReference>
<keyword evidence="6 8" id="KW-0408">Iron</keyword>
<dbReference type="PROSITE" id="PS00086">
    <property type="entry name" value="CYTOCHROME_P450"/>
    <property type="match status" value="1"/>
</dbReference>
<name>A0A7K3LW08_9ACTN</name>
<dbReference type="GO" id="GO:0006707">
    <property type="term" value="P:cholesterol catabolic process"/>
    <property type="evidence" value="ECO:0007669"/>
    <property type="project" value="TreeGrafter"/>
</dbReference>
<keyword evidence="5 8" id="KW-0560">Oxidoreductase</keyword>
<dbReference type="RefSeq" id="WP_059035615.1">
    <property type="nucleotide sequence ID" value="NZ_JAADZU010000122.1"/>
</dbReference>
<dbReference type="GO" id="GO:0005506">
    <property type="term" value="F:iron ion binding"/>
    <property type="evidence" value="ECO:0007669"/>
    <property type="project" value="InterPro"/>
</dbReference>
<accession>A0A7K3LW08</accession>
<dbReference type="GO" id="GO:0036199">
    <property type="term" value="F:cholest-4-en-3-one 26-monooxygenase activity"/>
    <property type="evidence" value="ECO:0007669"/>
    <property type="project" value="TreeGrafter"/>
</dbReference>
<keyword evidence="4 8" id="KW-0479">Metal-binding</keyword>
<protein>
    <submittedName>
        <fullName evidence="9">Cytochrome P450</fullName>
    </submittedName>
</protein>
<comment type="similarity">
    <text evidence="2 8">Belongs to the cytochrome P450 family.</text>
</comment>
<comment type="caution">
    <text evidence="9">The sequence shown here is derived from an EMBL/GenBank/DDBJ whole genome shotgun (WGS) entry which is preliminary data.</text>
</comment>
<evidence type="ECO:0000256" key="5">
    <source>
        <dbReference type="ARBA" id="ARBA00023002"/>
    </source>
</evidence>
<dbReference type="InterPro" id="IPR017972">
    <property type="entry name" value="Cyt_P450_CS"/>
</dbReference>
<dbReference type="Gene3D" id="1.10.630.10">
    <property type="entry name" value="Cytochrome P450"/>
    <property type="match status" value="1"/>
</dbReference>
<evidence type="ECO:0000256" key="6">
    <source>
        <dbReference type="ARBA" id="ARBA00023004"/>
    </source>
</evidence>
<dbReference type="PRINTS" id="PR00359">
    <property type="entry name" value="BP450"/>
</dbReference>
<dbReference type="Pfam" id="PF00067">
    <property type="entry name" value="p450"/>
    <property type="match status" value="1"/>
</dbReference>
<evidence type="ECO:0000256" key="3">
    <source>
        <dbReference type="ARBA" id="ARBA00022617"/>
    </source>
</evidence>
<evidence type="ECO:0000313" key="10">
    <source>
        <dbReference type="Proteomes" id="UP000466307"/>
    </source>
</evidence>
<dbReference type="PANTHER" id="PTHR46696:SF4">
    <property type="entry name" value="BIOTIN BIOSYNTHESIS CYTOCHROME P450"/>
    <property type="match status" value="1"/>
</dbReference>
<sequence length="425" mass="45302">MDTDRQTPRFGLRSGSGWADPFGMYARLRRESPVHHVSPGPTPADDYWVLTRYADVADAATDPATFSSAAGLTVTYGELEAIGMVDNPPLVMQDPPVHTAFRSLVARGFTPRQVTSLEPQVHEFVADRLDRLAEAVRGTDGPIDVVGELLKPLPSMIVAHYLGVPEADRTHFDEWTSAIVGAVGPTATTDSTATDSTETDAEAVRASAGAATGELLAYFADLIARRRIEPGDDTVSALVAAGRADDDAGLVSILAFVFTMIAGGNDTTTGLLGGSLELLAAAPDQRARLVAEPDLIPDALEELLRLTSPVQGLARTTTRPVAYPDVGVEIPAGVKVLLCYGAANRDPEVFGPDADALDITRRPRRILTFGRGDHHCLGAAAARMAGRIALTELLARFPDFDVDPDGIIWAAGNYVRRPAYVPFRP</sequence>